<dbReference type="RefSeq" id="WP_005014282.1">
    <property type="nucleotide sequence ID" value="NZ_ACVR01000026.1"/>
</dbReference>
<reference evidence="1 2" key="1">
    <citation type="submission" date="2009-07" db="EMBL/GenBank/DDBJ databases">
        <authorList>
            <person name="Madupu R."/>
            <person name="Durkin A.S."/>
            <person name="Torralba M."/>
            <person name="Methe B."/>
            <person name="Sutton G.G."/>
            <person name="Strausberg R.L."/>
            <person name="Nelson K.E."/>
        </authorList>
    </citation>
    <scope>NUCLEOTIDE SEQUENCE [LARGE SCALE GENOMIC DNA]</scope>
    <source>
        <strain evidence="1 2">SK82</strain>
    </source>
</reference>
<protein>
    <submittedName>
        <fullName evidence="1">Uncharacterized protein</fullName>
    </submittedName>
</protein>
<evidence type="ECO:0000313" key="1">
    <source>
        <dbReference type="EMBL" id="EET83016.1"/>
    </source>
</evidence>
<evidence type="ECO:0000313" key="2">
    <source>
        <dbReference type="Proteomes" id="UP000018419"/>
    </source>
</evidence>
<proteinExistence type="predicted"/>
<name>A0ABP2GMS3_ACIRA</name>
<organism evidence="1 2">
    <name type="scientific">Acinetobacter radioresistens SK82</name>
    <dbReference type="NCBI Taxonomy" id="596318"/>
    <lineage>
        <taxon>Bacteria</taxon>
        <taxon>Pseudomonadati</taxon>
        <taxon>Pseudomonadota</taxon>
        <taxon>Gammaproteobacteria</taxon>
        <taxon>Moraxellales</taxon>
        <taxon>Moraxellaceae</taxon>
        <taxon>Acinetobacter</taxon>
    </lineage>
</organism>
<dbReference type="Proteomes" id="UP000018419">
    <property type="component" value="Unassembled WGS sequence"/>
</dbReference>
<keyword evidence="2" id="KW-1185">Reference proteome</keyword>
<sequence length="111" mass="12252">MSAIDQPVLTVTGIRKSEGNFSSEGKNIDFSNTVVTVLQPFTEEEIASGAIGMKSTEYKIKGAQFYHDYQGQKLPADAQLIFRLDVSRKVPVAQLVALDFIDSKKVLETKL</sequence>
<dbReference type="EMBL" id="ACVR01000026">
    <property type="protein sequence ID" value="EET83016.1"/>
    <property type="molecule type" value="Genomic_DNA"/>
</dbReference>
<accession>A0ABP2GMS3</accession>
<comment type="caution">
    <text evidence="1">The sequence shown here is derived from an EMBL/GenBank/DDBJ whole genome shotgun (WGS) entry which is preliminary data.</text>
</comment>
<gene>
    <name evidence="1" type="ORF">ACIRA0001_2887</name>
</gene>